<dbReference type="Proteomes" id="UP000003250">
    <property type="component" value="Unassembled WGS sequence"/>
</dbReference>
<proteinExistence type="predicted"/>
<organism evidence="1 2">
    <name type="scientific">Mesorhizobium alhagi CCNWXJ12-2</name>
    <dbReference type="NCBI Taxonomy" id="1107882"/>
    <lineage>
        <taxon>Bacteria</taxon>
        <taxon>Pseudomonadati</taxon>
        <taxon>Pseudomonadota</taxon>
        <taxon>Alphaproteobacteria</taxon>
        <taxon>Hyphomicrobiales</taxon>
        <taxon>Phyllobacteriaceae</taxon>
        <taxon>Allomesorhizobium</taxon>
    </lineage>
</organism>
<keyword evidence="2" id="KW-1185">Reference proteome</keyword>
<evidence type="ECO:0000313" key="2">
    <source>
        <dbReference type="Proteomes" id="UP000003250"/>
    </source>
</evidence>
<sequence length="34" mass="3666">MLPDILSEIAGGSALITSSLHETGEDLTREQMLH</sequence>
<gene>
    <name evidence="1" type="ORF">MAXJ12_20488</name>
</gene>
<evidence type="ECO:0000313" key="1">
    <source>
        <dbReference type="EMBL" id="EHK55348.1"/>
    </source>
</evidence>
<reference evidence="1 2" key="1">
    <citation type="journal article" date="2012" name="J. Bacteriol.">
        <title>Draft Genome Sequence of Mesorhizobium alhagi CCNWXJ12-2T, a Novel Salt-Resistant Species Isolated from the Desert of Northwestern China.</title>
        <authorList>
            <person name="Zhou M."/>
            <person name="Chen W."/>
            <person name="Chen H."/>
            <person name="Wei G."/>
        </authorList>
    </citation>
    <scope>NUCLEOTIDE SEQUENCE [LARGE SCALE GENOMIC DNA]</scope>
    <source>
        <strain evidence="1 2">CCNWXJ12-2</strain>
    </source>
</reference>
<dbReference type="AlphaFoldDB" id="H0HV91"/>
<dbReference type="EMBL" id="AHAM01000170">
    <property type="protein sequence ID" value="EHK55348.1"/>
    <property type="molecule type" value="Genomic_DNA"/>
</dbReference>
<accession>H0HV91</accession>
<protein>
    <submittedName>
        <fullName evidence="1">Uncharacterized protein</fullName>
    </submittedName>
</protein>
<name>H0HV91_9HYPH</name>